<organism evidence="2 3">
    <name type="scientific">Streptomyces griseoaurantiacus M045</name>
    <dbReference type="NCBI Taxonomy" id="996637"/>
    <lineage>
        <taxon>Bacteria</taxon>
        <taxon>Bacillati</taxon>
        <taxon>Actinomycetota</taxon>
        <taxon>Actinomycetes</taxon>
        <taxon>Kitasatosporales</taxon>
        <taxon>Streptomycetaceae</taxon>
        <taxon>Streptomyces</taxon>
        <taxon>Streptomyces aurantiacus group</taxon>
    </lineage>
</organism>
<gene>
    <name evidence="2" type="ORF">SGM_4254</name>
</gene>
<feature type="region of interest" description="Disordered" evidence="1">
    <location>
        <begin position="23"/>
        <end position="56"/>
    </location>
</feature>
<dbReference type="STRING" id="996637.SGM_4254"/>
<reference evidence="2 3" key="1">
    <citation type="journal article" date="2011" name="J. Bacteriol.">
        <title>Draft genome sequence of the marine bacterium Streptomyces griseoaurantiacus M045, which produces novel manumycin-type antibiotics with a pABA core component.</title>
        <authorList>
            <person name="Li F."/>
            <person name="Jiang P."/>
            <person name="Zheng H."/>
            <person name="Wang S."/>
            <person name="Zhao G."/>
            <person name="Qin S."/>
            <person name="Liu Z."/>
        </authorList>
    </citation>
    <scope>NUCLEOTIDE SEQUENCE [LARGE SCALE GENOMIC DNA]</scope>
    <source>
        <strain evidence="2 3">M045</strain>
    </source>
</reference>
<keyword evidence="3" id="KW-1185">Reference proteome</keyword>
<evidence type="ECO:0000256" key="1">
    <source>
        <dbReference type="SAM" id="MobiDB-lite"/>
    </source>
</evidence>
<sequence length="87" mass="9358">MEGPGDAPGPFFPFFLAHRLSLRPSPARGPAPAPRPVGSSACGTEDDRRLVRSRASAGRSSHTKVCKCEGRAYVRVVASRCRRLPIV</sequence>
<evidence type="ECO:0000313" key="3">
    <source>
        <dbReference type="Proteomes" id="UP000003022"/>
    </source>
</evidence>
<dbReference type="AlphaFoldDB" id="F3NLZ9"/>
<protein>
    <submittedName>
        <fullName evidence="2">Uncharacterized protein</fullName>
    </submittedName>
</protein>
<comment type="caution">
    <text evidence="2">The sequence shown here is derived from an EMBL/GenBank/DDBJ whole genome shotgun (WGS) entry which is preliminary data.</text>
</comment>
<dbReference type="EMBL" id="AEYX01000040">
    <property type="protein sequence ID" value="EGG45549.1"/>
    <property type="molecule type" value="Genomic_DNA"/>
</dbReference>
<dbReference type="Proteomes" id="UP000003022">
    <property type="component" value="Unassembled WGS sequence"/>
</dbReference>
<name>F3NLZ9_9ACTN</name>
<accession>F3NLZ9</accession>
<proteinExistence type="predicted"/>
<evidence type="ECO:0000313" key="2">
    <source>
        <dbReference type="EMBL" id="EGG45549.1"/>
    </source>
</evidence>